<keyword evidence="16" id="KW-1185">Reference proteome</keyword>
<dbReference type="OrthoDB" id="26676at2157"/>
<evidence type="ECO:0000256" key="11">
    <source>
        <dbReference type="ARBA" id="ARBA00023118"/>
    </source>
</evidence>
<evidence type="ECO:0000313" key="16">
    <source>
        <dbReference type="Proteomes" id="UP000003980"/>
    </source>
</evidence>
<evidence type="ECO:0000256" key="10">
    <source>
        <dbReference type="ARBA" id="ARBA00023014"/>
    </source>
</evidence>
<comment type="function">
    <text evidence="13">CRISPR (clustered regularly interspaced short palindromic repeat) is an adaptive immune system that provides protection against mobile genetic elements (viruses, transposable elements and conjugative plasmids). CRISPR clusters contain sequences complementary to antecedent mobile elements and target invading nucleic acids. CRISPR clusters are transcribed and processed into CRISPR RNA (crRNA).</text>
</comment>
<dbReference type="InterPro" id="IPR011604">
    <property type="entry name" value="PDDEXK-like_dom_sf"/>
</dbReference>
<dbReference type="GO" id="GO:0051607">
    <property type="term" value="P:defense response to virus"/>
    <property type="evidence" value="ECO:0007669"/>
    <property type="project" value="UniProtKB-KW"/>
</dbReference>
<dbReference type="GO" id="GO:0051536">
    <property type="term" value="F:iron-sulfur cluster binding"/>
    <property type="evidence" value="ECO:0007669"/>
    <property type="project" value="UniProtKB-KW"/>
</dbReference>
<evidence type="ECO:0000256" key="4">
    <source>
        <dbReference type="ARBA" id="ARBA00020049"/>
    </source>
</evidence>
<gene>
    <name evidence="15" type="ORF">MetMK1DRAFT_00004080</name>
</gene>
<dbReference type="AlphaFoldDB" id="H2C4W4"/>
<evidence type="ECO:0000256" key="8">
    <source>
        <dbReference type="ARBA" id="ARBA00022839"/>
    </source>
</evidence>
<protein>
    <recommendedName>
        <fullName evidence="4 13">CRISPR-associated exonuclease Cas4</fullName>
        <ecNumber evidence="3 13">3.1.12.1</ecNumber>
    </recommendedName>
</protein>
<dbReference type="HOGENOM" id="CLU_126922_0_0_2"/>
<keyword evidence="8 13" id="KW-0269">Exonuclease</keyword>
<evidence type="ECO:0000256" key="6">
    <source>
        <dbReference type="ARBA" id="ARBA00022723"/>
    </source>
</evidence>
<dbReference type="InterPro" id="IPR051827">
    <property type="entry name" value="Cas4_exonuclease"/>
</dbReference>
<keyword evidence="11 13" id="KW-0051">Antiviral defense</keyword>
<organism evidence="15 16">
    <name type="scientific">Metallosphaera yellowstonensis MK1</name>
    <dbReference type="NCBI Taxonomy" id="671065"/>
    <lineage>
        <taxon>Archaea</taxon>
        <taxon>Thermoproteota</taxon>
        <taxon>Thermoprotei</taxon>
        <taxon>Sulfolobales</taxon>
        <taxon>Sulfolobaceae</taxon>
        <taxon>Metallosphaera</taxon>
    </lineage>
</organism>
<evidence type="ECO:0000256" key="3">
    <source>
        <dbReference type="ARBA" id="ARBA00012768"/>
    </source>
</evidence>
<sequence>MIEGSWFNVSLLKQLEFCPVIPWILARTGYKEPETVSQRAGREVDLNKVVQRLDLKGEVLKEVFLRDQRSGLSGIVDLIVRGERVTVVEVKAFKRGSFGHFRLQLLSYAYLAYRTLGRADRAVLWIGDEVGLDIEVREEHLRAVEERLRRLRRVLEREEPPPVERECGFCQYRRVCPRSSP</sequence>
<comment type="cofactor">
    <cofactor evidence="13">
        <name>iron-sulfur cluster</name>
        <dbReference type="ChEBI" id="CHEBI:30408"/>
    </cofactor>
</comment>
<feature type="domain" description="DUF83" evidence="14">
    <location>
        <begin position="10"/>
        <end position="176"/>
    </location>
</feature>
<keyword evidence="7 13" id="KW-0378">Hydrolase</keyword>
<dbReference type="RefSeq" id="WP_009070146.1">
    <property type="nucleotide sequence ID" value="NZ_JH597761.1"/>
</dbReference>
<reference evidence="15 16" key="1">
    <citation type="submission" date="2012-01" db="EMBL/GenBank/DDBJ databases">
        <title>Improved High-Quality Draft sequence of Metallosphaera yellowstonensis MK1.</title>
        <authorList>
            <consortium name="US DOE Joint Genome Institute"/>
            <person name="Lucas S."/>
            <person name="Han J."/>
            <person name="Cheng J.-F."/>
            <person name="Goodwin L."/>
            <person name="Pitluck S."/>
            <person name="Peters L."/>
            <person name="Teshima H."/>
            <person name="Detter J.C."/>
            <person name="Han C."/>
            <person name="Tapia R."/>
            <person name="Land M."/>
            <person name="Hauser L."/>
            <person name="Kyrpides N."/>
            <person name="Kozubal M."/>
            <person name="Macur R.E."/>
            <person name="Jay Z."/>
            <person name="Inskeep W."/>
            <person name="Woyke T."/>
        </authorList>
    </citation>
    <scope>NUCLEOTIDE SEQUENCE [LARGE SCALE GENOMIC DNA]</scope>
    <source>
        <strain evidence="15 16">MK1</strain>
    </source>
</reference>
<evidence type="ECO:0000256" key="12">
    <source>
        <dbReference type="ARBA" id="ARBA00023211"/>
    </source>
</evidence>
<keyword evidence="12 13" id="KW-0464">Manganese</keyword>
<dbReference type="InterPro" id="IPR013343">
    <property type="entry name" value="CRISPR-assoc_prot_Cas4"/>
</dbReference>
<evidence type="ECO:0000259" key="14">
    <source>
        <dbReference type="Pfam" id="PF01930"/>
    </source>
</evidence>
<dbReference type="GO" id="GO:0004527">
    <property type="term" value="F:exonuclease activity"/>
    <property type="evidence" value="ECO:0007669"/>
    <property type="project" value="UniProtKB-KW"/>
</dbReference>
<comment type="similarity">
    <text evidence="2 13">Belongs to the CRISPR-associated exonuclease Cas4 family.</text>
</comment>
<dbReference type="InterPro" id="IPR022765">
    <property type="entry name" value="Dna2/Cas4_DUF83"/>
</dbReference>
<keyword evidence="6 13" id="KW-0479">Metal-binding</keyword>
<evidence type="ECO:0000256" key="13">
    <source>
        <dbReference type="RuleBase" id="RU365022"/>
    </source>
</evidence>
<accession>H2C4W4</accession>
<evidence type="ECO:0000256" key="9">
    <source>
        <dbReference type="ARBA" id="ARBA00023004"/>
    </source>
</evidence>
<dbReference type="Pfam" id="PF01930">
    <property type="entry name" value="Cas_Cas4"/>
    <property type="match status" value="1"/>
</dbReference>
<dbReference type="eggNOG" id="arCOG00786">
    <property type="taxonomic scope" value="Archaea"/>
</dbReference>
<proteinExistence type="inferred from homology"/>
<dbReference type="GO" id="GO:0046872">
    <property type="term" value="F:metal ion binding"/>
    <property type="evidence" value="ECO:0007669"/>
    <property type="project" value="UniProtKB-KW"/>
</dbReference>
<evidence type="ECO:0000256" key="5">
    <source>
        <dbReference type="ARBA" id="ARBA00022722"/>
    </source>
</evidence>
<name>H2C4W4_9CREN</name>
<evidence type="ECO:0000256" key="7">
    <source>
        <dbReference type="ARBA" id="ARBA00022801"/>
    </source>
</evidence>
<evidence type="ECO:0000313" key="15">
    <source>
        <dbReference type="EMBL" id="EHP69906.1"/>
    </source>
</evidence>
<dbReference type="PANTHER" id="PTHR36531">
    <property type="entry name" value="CRISPR-ASSOCIATED EXONUCLEASE CAS4"/>
    <property type="match status" value="1"/>
</dbReference>
<keyword evidence="10 13" id="KW-0411">Iron-sulfur</keyword>
<dbReference type="PANTHER" id="PTHR36531:SF2">
    <property type="entry name" value="CRISPR-ASSOCIATED EXONUCLEASE CAS4"/>
    <property type="match status" value="1"/>
</dbReference>
<evidence type="ECO:0000256" key="2">
    <source>
        <dbReference type="ARBA" id="ARBA00009189"/>
    </source>
</evidence>
<dbReference type="EMBL" id="JH597761">
    <property type="protein sequence ID" value="EHP69906.1"/>
    <property type="molecule type" value="Genomic_DNA"/>
</dbReference>
<dbReference type="NCBIfam" id="TIGR00372">
    <property type="entry name" value="cas4"/>
    <property type="match status" value="1"/>
</dbReference>
<keyword evidence="5 13" id="KW-0540">Nuclease</keyword>
<comment type="cofactor">
    <cofactor evidence="13">
        <name>Mg(2+)</name>
        <dbReference type="ChEBI" id="CHEBI:18420"/>
    </cofactor>
    <cofactor evidence="13">
        <name>Mn(2+)</name>
        <dbReference type="ChEBI" id="CHEBI:29035"/>
    </cofactor>
    <text evidence="13">Mg(2+) or Mn(2+) required for ssDNA cleavage activity.</text>
</comment>
<dbReference type="EC" id="3.1.12.1" evidence="3 13"/>
<dbReference type="Gene3D" id="3.90.320.10">
    <property type="match status" value="1"/>
</dbReference>
<evidence type="ECO:0000256" key="1">
    <source>
        <dbReference type="ARBA" id="ARBA00001936"/>
    </source>
</evidence>
<dbReference type="STRING" id="671065.MetMK1DRAFT_00004080"/>
<keyword evidence="9 13" id="KW-0408">Iron</keyword>
<comment type="cofactor">
    <cofactor evidence="1">
        <name>Mn(2+)</name>
        <dbReference type="ChEBI" id="CHEBI:29035"/>
    </cofactor>
</comment>
<dbReference type="Proteomes" id="UP000003980">
    <property type="component" value="Unassembled WGS sequence"/>
</dbReference>